<dbReference type="GO" id="GO:0004519">
    <property type="term" value="F:endonuclease activity"/>
    <property type="evidence" value="ECO:0007669"/>
    <property type="project" value="InterPro"/>
</dbReference>
<accession>A0AA91TWD4</accession>
<dbReference type="Gene3D" id="3.40.1440.10">
    <property type="entry name" value="GIY-YIG endonuclease"/>
    <property type="match status" value="1"/>
</dbReference>
<reference evidence="2 3" key="1">
    <citation type="submission" date="2017-07" db="EMBL/GenBank/DDBJ databases">
        <title>Isolation and whole genome analysis of endospore-forming bacteria from heroin.</title>
        <authorList>
            <person name="Kalinowski J."/>
            <person name="Ahrens B."/>
            <person name="Al-Dilaimi A."/>
            <person name="Winkler A."/>
            <person name="Wibberg D."/>
            <person name="Schleenbecker U."/>
            <person name="Ruckert C."/>
            <person name="Wolfel R."/>
            <person name="Grass G."/>
        </authorList>
    </citation>
    <scope>NUCLEOTIDE SEQUENCE [LARGE SCALE GENOMIC DNA]</scope>
    <source>
        <strain evidence="2 3">7521-2</strain>
    </source>
</reference>
<evidence type="ECO:0000313" key="2">
    <source>
        <dbReference type="EMBL" id="PAD85061.1"/>
    </source>
</evidence>
<name>A0AA91TWD4_NIACI</name>
<organism evidence="2 3">
    <name type="scientific">Niallia circulans</name>
    <name type="common">Bacillus circulans</name>
    <dbReference type="NCBI Taxonomy" id="1397"/>
    <lineage>
        <taxon>Bacteria</taxon>
        <taxon>Bacillati</taxon>
        <taxon>Bacillota</taxon>
        <taxon>Bacilli</taxon>
        <taxon>Bacillales</taxon>
        <taxon>Bacillaceae</taxon>
        <taxon>Niallia</taxon>
    </lineage>
</organism>
<dbReference type="SMART" id="SM00465">
    <property type="entry name" value="GIYc"/>
    <property type="match status" value="1"/>
</dbReference>
<dbReference type="InterPro" id="IPR035901">
    <property type="entry name" value="GIY-YIG_endonuc_sf"/>
</dbReference>
<dbReference type="InterPro" id="IPR006350">
    <property type="entry name" value="Intron_endoG1"/>
</dbReference>
<dbReference type="RefSeq" id="WP_095328603.1">
    <property type="nucleotide sequence ID" value="NZ_NPBQ01000013.1"/>
</dbReference>
<dbReference type="NCBIfam" id="TIGR01453">
    <property type="entry name" value="grpIintron_endo"/>
    <property type="match status" value="1"/>
</dbReference>
<proteinExistence type="predicted"/>
<sequence length="311" mass="36899">MNTSKLEVGKTYKNYKELCLSMGEKVKTSKSKLKHIDDMSKYFITKRWGDNFIVLHIYDKPLELNNKEEWMNKLISYLEVKHFKYSSESTIFLRGDSIIKEIKFLLNEHINNKIQAINKVVEVSTKNIEIYYNLDDSGILEYIDIALRKLRGQCKLYYDRYDIINQRFKVLVNSSHYKREIIKDDINKLKLENYLIEGNSVIQGIYAIVNCINGKKYIGSSVDINRRIKDHFSDLKKEEHHNYKLKDDYSKYGNDSFKVIILEEVNNKKDLPSKEKIWINEFGGLYSDFLYNMSDPMKEEGVIKNRSRKFN</sequence>
<protein>
    <recommendedName>
        <fullName evidence="1">GIY-YIG domain-containing protein</fullName>
    </recommendedName>
</protein>
<feature type="domain" description="GIY-YIG" evidence="1">
    <location>
        <begin position="201"/>
        <end position="293"/>
    </location>
</feature>
<dbReference type="AlphaFoldDB" id="A0AA91TWD4"/>
<evidence type="ECO:0000313" key="3">
    <source>
        <dbReference type="Proteomes" id="UP000216961"/>
    </source>
</evidence>
<dbReference type="CDD" id="cd10437">
    <property type="entry name" value="GIY-YIG_HE_I-TevI_like"/>
    <property type="match status" value="1"/>
</dbReference>
<comment type="caution">
    <text evidence="2">The sequence shown here is derived from an EMBL/GenBank/DDBJ whole genome shotgun (WGS) entry which is preliminary data.</text>
</comment>
<dbReference type="Pfam" id="PF01541">
    <property type="entry name" value="GIY-YIG"/>
    <property type="match status" value="1"/>
</dbReference>
<dbReference type="InterPro" id="IPR000305">
    <property type="entry name" value="GIY-YIG_endonuc"/>
</dbReference>
<gene>
    <name evidence="2" type="ORF">CHH57_01760</name>
</gene>
<dbReference type="EMBL" id="NPBQ01000013">
    <property type="protein sequence ID" value="PAD85061.1"/>
    <property type="molecule type" value="Genomic_DNA"/>
</dbReference>
<dbReference type="Proteomes" id="UP000216961">
    <property type="component" value="Unassembled WGS sequence"/>
</dbReference>
<dbReference type="PROSITE" id="PS50164">
    <property type="entry name" value="GIY_YIG"/>
    <property type="match status" value="1"/>
</dbReference>
<evidence type="ECO:0000259" key="1">
    <source>
        <dbReference type="PROSITE" id="PS50164"/>
    </source>
</evidence>
<dbReference type="SUPFAM" id="SSF82771">
    <property type="entry name" value="GIY-YIG endonuclease"/>
    <property type="match status" value="1"/>
</dbReference>